<accession>A0A839EPA2</accession>
<dbReference type="EMBL" id="JACGXL010000001">
    <property type="protein sequence ID" value="MBA8886127.1"/>
    <property type="molecule type" value="Genomic_DNA"/>
</dbReference>
<dbReference type="AlphaFoldDB" id="A0A839EPA2"/>
<organism evidence="1 2">
    <name type="scientific">Dokdonella fugitiva</name>
    <dbReference type="NCBI Taxonomy" id="328517"/>
    <lineage>
        <taxon>Bacteria</taxon>
        <taxon>Pseudomonadati</taxon>
        <taxon>Pseudomonadota</taxon>
        <taxon>Gammaproteobacteria</taxon>
        <taxon>Lysobacterales</taxon>
        <taxon>Rhodanobacteraceae</taxon>
        <taxon>Dokdonella</taxon>
    </lineage>
</organism>
<keyword evidence="2" id="KW-1185">Reference proteome</keyword>
<proteinExistence type="predicted"/>
<dbReference type="RefSeq" id="WP_182529235.1">
    <property type="nucleotide sequence ID" value="NZ_JACGXL010000001.1"/>
</dbReference>
<evidence type="ECO:0000313" key="1">
    <source>
        <dbReference type="EMBL" id="MBA8886127.1"/>
    </source>
</evidence>
<dbReference type="Proteomes" id="UP000550401">
    <property type="component" value="Unassembled WGS sequence"/>
</dbReference>
<evidence type="ECO:0000313" key="2">
    <source>
        <dbReference type="Proteomes" id="UP000550401"/>
    </source>
</evidence>
<name>A0A839EPA2_9GAMM</name>
<reference evidence="1 2" key="1">
    <citation type="submission" date="2020-07" db="EMBL/GenBank/DDBJ databases">
        <title>Genomic Encyclopedia of Type Strains, Phase IV (KMG-V): Genome sequencing to study the core and pangenomes of soil and plant-associated prokaryotes.</title>
        <authorList>
            <person name="Whitman W."/>
        </authorList>
    </citation>
    <scope>NUCLEOTIDE SEQUENCE [LARGE SCALE GENOMIC DNA]</scope>
    <source>
        <strain evidence="1 2">RH2WT43</strain>
    </source>
</reference>
<protein>
    <submittedName>
        <fullName evidence="1">Uncharacterized protein</fullName>
    </submittedName>
</protein>
<sequence length="97" mass="10675">MTAAAHDQASILDELRDLRSGVENSGPKAWRAFQFDAHTVTVRMRHIGFGRHGRIVLFVHDPRVEAYAGELQYATTDEALAKAAAAIVTGNYMEHAP</sequence>
<gene>
    <name evidence="1" type="ORF">FHW12_000318</name>
</gene>
<comment type="caution">
    <text evidence="1">The sequence shown here is derived from an EMBL/GenBank/DDBJ whole genome shotgun (WGS) entry which is preliminary data.</text>
</comment>